<dbReference type="Gene3D" id="3.10.450.10">
    <property type="match status" value="1"/>
</dbReference>
<comment type="similarity">
    <text evidence="2">Belongs to the cathelicidin family.</text>
</comment>
<keyword evidence="5 8" id="KW-0732">Signal</keyword>
<dbReference type="AlphaFoldDB" id="A0A8B7AQI5"/>
<feature type="signal peptide" evidence="8">
    <location>
        <begin position="1"/>
        <end position="29"/>
    </location>
</feature>
<dbReference type="InterPro" id="IPR046350">
    <property type="entry name" value="Cystatin_sf"/>
</dbReference>
<evidence type="ECO:0000256" key="1">
    <source>
        <dbReference type="ARBA" id="ARBA00004613"/>
    </source>
</evidence>
<evidence type="ECO:0000313" key="11">
    <source>
        <dbReference type="RefSeq" id="XP_007949964.1"/>
    </source>
</evidence>
<dbReference type="GO" id="GO:0061844">
    <property type="term" value="P:antimicrobial humoral immune response mediated by antimicrobial peptide"/>
    <property type="evidence" value="ECO:0007669"/>
    <property type="project" value="TreeGrafter"/>
</dbReference>
<evidence type="ECO:0000256" key="3">
    <source>
        <dbReference type="ARBA" id="ARBA00022525"/>
    </source>
</evidence>
<keyword evidence="10" id="KW-1185">Reference proteome</keyword>
<dbReference type="PANTHER" id="PTHR10206:SF2">
    <property type="entry name" value="CATHELICIDIN ANTIMICROBIAL PEPTIDE"/>
    <property type="match status" value="1"/>
</dbReference>
<gene>
    <name evidence="11" type="primary">LOC103206322</name>
</gene>
<feature type="chain" id="PRO_5034183862" evidence="8">
    <location>
        <begin position="30"/>
        <end position="172"/>
    </location>
</feature>
<dbReference type="SUPFAM" id="SSF54403">
    <property type="entry name" value="Cystatin/monellin"/>
    <property type="match status" value="1"/>
</dbReference>
<evidence type="ECO:0000256" key="7">
    <source>
        <dbReference type="ARBA" id="ARBA00023157"/>
    </source>
</evidence>
<evidence type="ECO:0000256" key="2">
    <source>
        <dbReference type="ARBA" id="ARBA00005320"/>
    </source>
</evidence>
<dbReference type="GO" id="GO:0050829">
    <property type="term" value="P:defense response to Gram-negative bacterium"/>
    <property type="evidence" value="ECO:0007669"/>
    <property type="project" value="TreeGrafter"/>
</dbReference>
<dbReference type="FunFam" id="3.10.450.10:FF:000003">
    <property type="entry name" value="Cathelicidin antimicrobial peptide"/>
    <property type="match status" value="1"/>
</dbReference>
<keyword evidence="7" id="KW-1015">Disulfide bond</keyword>
<dbReference type="Pfam" id="PF12153">
    <property type="entry name" value="CAP18_C"/>
    <property type="match status" value="1"/>
</dbReference>
<evidence type="ECO:0000259" key="9">
    <source>
        <dbReference type="Pfam" id="PF12153"/>
    </source>
</evidence>
<dbReference type="InterPro" id="IPR018216">
    <property type="entry name" value="Cathelicidin_CS"/>
</dbReference>
<dbReference type="PROSITE" id="PS00946">
    <property type="entry name" value="CATHELICIDINS_1"/>
    <property type="match status" value="1"/>
</dbReference>
<dbReference type="GeneID" id="103206322"/>
<keyword evidence="4" id="KW-0929">Antimicrobial</keyword>
<organism evidence="10 11">
    <name type="scientific">Orycteropus afer afer</name>
    <dbReference type="NCBI Taxonomy" id="1230840"/>
    <lineage>
        <taxon>Eukaryota</taxon>
        <taxon>Metazoa</taxon>
        <taxon>Chordata</taxon>
        <taxon>Craniata</taxon>
        <taxon>Vertebrata</taxon>
        <taxon>Euteleostomi</taxon>
        <taxon>Mammalia</taxon>
        <taxon>Eutheria</taxon>
        <taxon>Afrotheria</taxon>
        <taxon>Tubulidentata</taxon>
        <taxon>Orycteropodidae</taxon>
        <taxon>Orycteropus</taxon>
    </lineage>
</organism>
<dbReference type="RefSeq" id="XP_007949964.1">
    <property type="nucleotide sequence ID" value="XM_007951773.1"/>
</dbReference>
<dbReference type="GO" id="GO:0050830">
    <property type="term" value="P:defense response to Gram-positive bacterium"/>
    <property type="evidence" value="ECO:0007669"/>
    <property type="project" value="TreeGrafter"/>
</dbReference>
<comment type="subcellular location">
    <subcellularLocation>
        <location evidence="1">Secreted</location>
    </subcellularLocation>
</comment>
<dbReference type="Proteomes" id="UP000694850">
    <property type="component" value="Unplaced"/>
</dbReference>
<dbReference type="GO" id="GO:0045087">
    <property type="term" value="P:innate immune response"/>
    <property type="evidence" value="ECO:0007669"/>
    <property type="project" value="TreeGrafter"/>
</dbReference>
<proteinExistence type="inferred from homology"/>
<dbReference type="InterPro" id="IPR022746">
    <property type="entry name" value="Cathlecidin_C"/>
</dbReference>
<dbReference type="Pfam" id="PF00666">
    <property type="entry name" value="Cathelicidins"/>
    <property type="match status" value="1"/>
</dbReference>
<keyword evidence="6" id="KW-0044">Antibiotic</keyword>
<dbReference type="GO" id="GO:0001530">
    <property type="term" value="F:lipopolysaccharide binding"/>
    <property type="evidence" value="ECO:0007669"/>
    <property type="project" value="TreeGrafter"/>
</dbReference>
<dbReference type="GO" id="GO:0005615">
    <property type="term" value="C:extracellular space"/>
    <property type="evidence" value="ECO:0007669"/>
    <property type="project" value="TreeGrafter"/>
</dbReference>
<dbReference type="PANTHER" id="PTHR10206">
    <property type="entry name" value="CATHELICIDIN"/>
    <property type="match status" value="1"/>
</dbReference>
<sequence length="172" mass="19146">MKTQRGSLSLQQWSLLLLLLGLVVPSVAAQALSYQDAVLRAVDGLNQQSSDDNLYRLLELEEQPEGDENPDIPKPVSFTVKETVCPRLTQRFPEQCDFKENGVVKRCVGTVTLDQATGSFDISCDGPLRVKRIGFLGGLLQRGGKRIGEKIERIGQRIKDFFQNLAPRTEES</sequence>
<evidence type="ECO:0000256" key="8">
    <source>
        <dbReference type="SAM" id="SignalP"/>
    </source>
</evidence>
<reference evidence="11" key="1">
    <citation type="submission" date="2025-08" db="UniProtKB">
        <authorList>
            <consortium name="RefSeq"/>
        </authorList>
    </citation>
    <scope>IDENTIFICATION</scope>
</reference>
<dbReference type="InterPro" id="IPR001894">
    <property type="entry name" value="Cathelicidin-like"/>
</dbReference>
<dbReference type="PROSITE" id="PS00947">
    <property type="entry name" value="CATHELICIDINS_2"/>
    <property type="match status" value="1"/>
</dbReference>
<evidence type="ECO:0000256" key="6">
    <source>
        <dbReference type="ARBA" id="ARBA00023022"/>
    </source>
</evidence>
<keyword evidence="3" id="KW-0964">Secreted</keyword>
<name>A0A8B7AQI5_ORYAF</name>
<evidence type="ECO:0000256" key="5">
    <source>
        <dbReference type="ARBA" id="ARBA00022729"/>
    </source>
</evidence>
<protein>
    <submittedName>
        <fullName evidence="11">Cathelicidin antimicrobial peptide-like</fullName>
    </submittedName>
</protein>
<evidence type="ECO:0000256" key="4">
    <source>
        <dbReference type="ARBA" id="ARBA00022529"/>
    </source>
</evidence>
<accession>A0A8B7AQI5</accession>
<dbReference type="OrthoDB" id="9930485at2759"/>
<feature type="domain" description="Cathelicidin antimicrobial peptide C-terminal" evidence="9">
    <location>
        <begin position="137"/>
        <end position="164"/>
    </location>
</feature>
<evidence type="ECO:0000313" key="10">
    <source>
        <dbReference type="Proteomes" id="UP000694850"/>
    </source>
</evidence>